<feature type="domain" description="Trans-2-enoyl-CoA reductase catalytic" evidence="11">
    <location>
        <begin position="81"/>
        <end position="316"/>
    </location>
</feature>
<feature type="active site" description="Proton donor" evidence="9">
    <location>
        <position position="234"/>
    </location>
</feature>
<dbReference type="OrthoDB" id="9802260at2"/>
<dbReference type="UniPathway" id="UPA00094"/>
<comment type="pathway">
    <text evidence="9">Lipid metabolism; fatty acid biosynthesis.</text>
</comment>
<name>A0A1Y1S0D2_9SPIO</name>
<dbReference type="SUPFAM" id="SSF51735">
    <property type="entry name" value="NAD(P)-binding Rossmann-fold domains"/>
    <property type="match status" value="1"/>
</dbReference>
<comment type="function">
    <text evidence="9">Involved in the fatty acid synthesis (FAS II). Catalyzes the reduction of a carbon-carbon double bond in an enoyl moiety that is covalently linked to a coenzyme A (CoA).</text>
</comment>
<evidence type="ECO:0000313" key="14">
    <source>
        <dbReference type="Proteomes" id="UP000192343"/>
    </source>
</evidence>
<feature type="binding site" evidence="9">
    <location>
        <position position="224"/>
    </location>
    <ligand>
        <name>substrate</name>
    </ligand>
</feature>
<feature type="binding site" evidence="9">
    <location>
        <begin position="73"/>
        <end position="74"/>
    </location>
    <ligand>
        <name>NAD(+)</name>
        <dbReference type="ChEBI" id="CHEBI:57540"/>
    </ligand>
</feature>
<keyword evidence="6 9" id="KW-0443">Lipid metabolism</keyword>
<evidence type="ECO:0000256" key="5">
    <source>
        <dbReference type="ARBA" id="ARBA00023027"/>
    </source>
</evidence>
<feature type="binding site" evidence="9">
    <location>
        <begin position="138"/>
        <end position="139"/>
    </location>
    <ligand>
        <name>NAD(+)</name>
        <dbReference type="ChEBI" id="CHEBI:57540"/>
    </ligand>
</feature>
<dbReference type="EMBL" id="MWQY01000005">
    <property type="protein sequence ID" value="ORC36646.1"/>
    <property type="molecule type" value="Genomic_DNA"/>
</dbReference>
<dbReference type="GO" id="GO:0050343">
    <property type="term" value="F:trans-2-enoyl-CoA reductase (NADH) activity"/>
    <property type="evidence" value="ECO:0007669"/>
    <property type="project" value="UniProtKB-UniRule"/>
</dbReference>
<dbReference type="InterPro" id="IPR010758">
    <property type="entry name" value="Trans-2-enoyl-CoA_reductase"/>
</dbReference>
<evidence type="ECO:0000256" key="7">
    <source>
        <dbReference type="ARBA" id="ARBA00023160"/>
    </source>
</evidence>
<keyword evidence="4 9" id="KW-0560">Oxidoreductase</keyword>
<accession>A0A1Y1S0D2</accession>
<evidence type="ECO:0000256" key="4">
    <source>
        <dbReference type="ARBA" id="ARBA00023002"/>
    </source>
</evidence>
<gene>
    <name evidence="9" type="primary">fabV</name>
    <name evidence="13" type="ORF">B4O97_06160</name>
</gene>
<dbReference type="HAMAP" id="MF_01838">
    <property type="entry name" value="FabV_reductase"/>
    <property type="match status" value="1"/>
</dbReference>
<dbReference type="Pfam" id="PF07055">
    <property type="entry name" value="Eno-Rase_FAD_bd"/>
    <property type="match status" value="1"/>
</dbReference>
<dbReference type="InterPro" id="IPR024910">
    <property type="entry name" value="Enoyl-CoA_Rdtase_cat_dom"/>
</dbReference>
<dbReference type="AlphaFoldDB" id="A0A1Y1S0D2"/>
<evidence type="ECO:0000259" key="12">
    <source>
        <dbReference type="Pfam" id="PF12242"/>
    </source>
</evidence>
<dbReference type="Pfam" id="PF12241">
    <property type="entry name" value="Enoyl_reductase"/>
    <property type="match status" value="1"/>
</dbReference>
<comment type="catalytic activity">
    <reaction evidence="8 9">
        <text>a 2,3-saturated acyl-CoA + NAD(+) = a (2E)-enoyl-CoA + NADH + H(+)</text>
        <dbReference type="Rhea" id="RHEA:18177"/>
        <dbReference type="ChEBI" id="CHEBI:15378"/>
        <dbReference type="ChEBI" id="CHEBI:57540"/>
        <dbReference type="ChEBI" id="CHEBI:57945"/>
        <dbReference type="ChEBI" id="CHEBI:58856"/>
        <dbReference type="ChEBI" id="CHEBI:65111"/>
        <dbReference type="EC" id="1.3.1.44"/>
    </reaction>
</comment>
<keyword evidence="2 9" id="KW-0444">Lipid biosynthesis</keyword>
<feature type="domain" description="Trans-2-enoyl-CoA reductase-like NAD(P)H binding" evidence="12">
    <location>
        <begin position="2"/>
        <end position="78"/>
    </location>
</feature>
<dbReference type="EC" id="1.3.1.44" evidence="9"/>
<reference evidence="13 14" key="1">
    <citation type="submission" date="2017-03" db="EMBL/GenBank/DDBJ databases">
        <title>Draft Genome sequence of Marispirochaeta sp. strain JC444.</title>
        <authorList>
            <person name="Shivani Y."/>
            <person name="Subhash Y."/>
            <person name="Sasikala C."/>
            <person name="Ramana C."/>
        </authorList>
    </citation>
    <scope>NUCLEOTIDE SEQUENCE [LARGE SCALE GENOMIC DNA]</scope>
    <source>
        <strain evidence="13 14">JC444</strain>
    </source>
</reference>
<dbReference type="RefSeq" id="WP_083049231.1">
    <property type="nucleotide sequence ID" value="NZ_MWQY01000005.1"/>
</dbReference>
<evidence type="ECO:0000259" key="10">
    <source>
        <dbReference type="Pfam" id="PF07055"/>
    </source>
</evidence>
<dbReference type="InterPro" id="IPR050048">
    <property type="entry name" value="FabV-like_NADH_b"/>
</dbReference>
<proteinExistence type="inferred from homology"/>
<dbReference type="NCBIfam" id="NF010177">
    <property type="entry name" value="PRK13656.1"/>
    <property type="match status" value="1"/>
</dbReference>
<keyword evidence="3 9" id="KW-0276">Fatty acid metabolism</keyword>
<dbReference type="InterPro" id="IPR036291">
    <property type="entry name" value="NAD(P)-bd_dom_sf"/>
</dbReference>
<comment type="subunit">
    <text evidence="1 9">Monomer.</text>
</comment>
<dbReference type="GO" id="GO:0004318">
    <property type="term" value="F:enoyl-[acyl-carrier-protein] reductase (NADH) activity"/>
    <property type="evidence" value="ECO:0007669"/>
    <property type="project" value="TreeGrafter"/>
</dbReference>
<evidence type="ECO:0000256" key="3">
    <source>
        <dbReference type="ARBA" id="ARBA00022832"/>
    </source>
</evidence>
<dbReference type="PANTHER" id="PTHR37480:SF1">
    <property type="entry name" value="ENOYL-[ACYL-CARRIER-PROTEIN] REDUCTASE [NADH]"/>
    <property type="match status" value="1"/>
</dbReference>
<protein>
    <recommendedName>
        <fullName evidence="9">Trans-2-enoyl-CoA reductase [NADH]</fullName>
        <shortName evidence="9">TER</shortName>
        <ecNumber evidence="9">1.3.1.44</ecNumber>
    </recommendedName>
</protein>
<dbReference type="STRING" id="1963862.B4O97_06160"/>
<dbReference type="GO" id="GO:0006633">
    <property type="term" value="P:fatty acid biosynthetic process"/>
    <property type="evidence" value="ECO:0007669"/>
    <property type="project" value="UniProtKB-UniRule"/>
</dbReference>
<feature type="binding site" evidence="9">
    <location>
        <begin position="110"/>
        <end position="111"/>
    </location>
    <ligand>
        <name>NAD(+)</name>
        <dbReference type="ChEBI" id="CHEBI:57540"/>
    </ligand>
</feature>
<feature type="binding site" evidence="9">
    <location>
        <begin position="272"/>
        <end position="274"/>
    </location>
    <ligand>
        <name>NAD(+)</name>
        <dbReference type="ChEBI" id="CHEBI:57540"/>
    </ligand>
</feature>
<comment type="similarity">
    <text evidence="9">Belongs to the TER reductase family.</text>
</comment>
<feature type="domain" description="Enoyl reductase FAD binding" evidence="10">
    <location>
        <begin position="323"/>
        <end position="386"/>
    </location>
</feature>
<evidence type="ECO:0000256" key="9">
    <source>
        <dbReference type="HAMAP-Rule" id="MF_01838"/>
    </source>
</evidence>
<sequence>MIITPKIRNNICMNAHPVGCERETLNQIEYVRNKGKFAGPKTALVVGSSTGYGLASRISLAFGAGADTIGVFFEKEGSDKRPGTPGYYNNRALEKAAREAGLKADSVNGDAFSHGVKKQVIDLIKEKYGSIDLVIYSLASPVRVDPDTGEMYRSVLKPLKGTYTAKSVNAMTGEVSEASIEPANQEELEATVKVMGGEDWQLWIRALKDAGVLSEGAMSVAYSYIGPEVTYAVYREGTIGKAKEHLERSASEISKILDPLKGKAFVSVNKALVTRASAVIPVVPLYMSILYKVMKNKGIHEGCIEQMYRLFTQRLYTQGEIPVDDEGRIRVDDWEMRPDVQEEITKLWEQVDSGNIEEIGDMDGYREDFLRLNGFNVPGVDYDAEVNDF</sequence>
<dbReference type="GO" id="GO:0051287">
    <property type="term" value="F:NAD binding"/>
    <property type="evidence" value="ECO:0007669"/>
    <property type="project" value="UniProtKB-UniRule"/>
</dbReference>
<feature type="site" description="Plays an important role in discriminating NADH against NADPH" evidence="9">
    <location>
        <position position="74"/>
    </location>
</feature>
<dbReference type="Gene3D" id="3.40.50.720">
    <property type="entry name" value="NAD(P)-binding Rossmann-like Domain"/>
    <property type="match status" value="1"/>
</dbReference>
<dbReference type="PANTHER" id="PTHR37480">
    <property type="entry name" value="ENOYL-[ACYL-CARRIER-PROTEIN] REDUCTASE [NADH]"/>
    <property type="match status" value="1"/>
</dbReference>
<dbReference type="Pfam" id="PF12242">
    <property type="entry name" value="Eno-Rase_NADH_b"/>
    <property type="match status" value="1"/>
</dbReference>
<organism evidence="13 14">
    <name type="scientific">Marispirochaeta aestuarii</name>
    <dbReference type="NCBI Taxonomy" id="1963862"/>
    <lineage>
        <taxon>Bacteria</taxon>
        <taxon>Pseudomonadati</taxon>
        <taxon>Spirochaetota</taxon>
        <taxon>Spirochaetia</taxon>
        <taxon>Spirochaetales</taxon>
        <taxon>Spirochaetaceae</taxon>
        <taxon>Marispirochaeta</taxon>
    </lineage>
</organism>
<feature type="binding site" evidence="9">
    <location>
        <begin position="47"/>
        <end position="52"/>
    </location>
    <ligand>
        <name>NAD(+)</name>
        <dbReference type="ChEBI" id="CHEBI:57540"/>
    </ligand>
</feature>
<evidence type="ECO:0000256" key="8">
    <source>
        <dbReference type="ARBA" id="ARBA00048302"/>
    </source>
</evidence>
<evidence type="ECO:0000259" key="11">
    <source>
        <dbReference type="Pfam" id="PF12241"/>
    </source>
</evidence>
<keyword evidence="5 9" id="KW-0520">NAD</keyword>
<dbReference type="NCBIfam" id="NF043048">
    <property type="entry name" value="EnoyACPredFabV"/>
    <property type="match status" value="1"/>
</dbReference>
<comment type="caution">
    <text evidence="13">The sequence shown here is derived from an EMBL/GenBank/DDBJ whole genome shotgun (WGS) entry which is preliminary data.</text>
</comment>
<keyword evidence="7 9" id="KW-0275">Fatty acid biosynthesis</keyword>
<keyword evidence="14" id="KW-1185">Reference proteome</keyword>
<feature type="binding site" evidence="9">
    <location>
        <position position="243"/>
    </location>
    <ligand>
        <name>NAD(+)</name>
        <dbReference type="ChEBI" id="CHEBI:57540"/>
    </ligand>
</feature>
<evidence type="ECO:0000256" key="1">
    <source>
        <dbReference type="ARBA" id="ARBA00011245"/>
    </source>
</evidence>
<dbReference type="InterPro" id="IPR024906">
    <property type="entry name" value="Eno_Rdtase_FAD-bd_dom"/>
</dbReference>
<evidence type="ECO:0000256" key="2">
    <source>
        <dbReference type="ARBA" id="ARBA00022516"/>
    </source>
</evidence>
<dbReference type="Proteomes" id="UP000192343">
    <property type="component" value="Unassembled WGS sequence"/>
</dbReference>
<evidence type="ECO:0000313" key="13">
    <source>
        <dbReference type="EMBL" id="ORC36646.1"/>
    </source>
</evidence>
<evidence type="ECO:0000256" key="6">
    <source>
        <dbReference type="ARBA" id="ARBA00023098"/>
    </source>
</evidence>